<evidence type="ECO:0000259" key="2">
    <source>
        <dbReference type="Pfam" id="PF18443"/>
    </source>
</evidence>
<protein>
    <recommendedName>
        <fullName evidence="5">Lipoprotein</fullName>
    </recommendedName>
</protein>
<proteinExistence type="predicted"/>
<dbReference type="RefSeq" id="WP_060038412.1">
    <property type="nucleotide sequence ID" value="NZ_LPAD01000026.1"/>
</dbReference>
<reference evidence="3 4" key="1">
    <citation type="submission" date="2015-11" db="EMBL/GenBank/DDBJ databases">
        <title>Expanding the genomic diversity of Burkholderia species for the development of highly accurate diagnostics.</title>
        <authorList>
            <person name="Sahl J."/>
            <person name="Keim P."/>
            <person name="Wagner D."/>
        </authorList>
    </citation>
    <scope>NUCLEOTIDE SEQUENCE [LARGE SCALE GENOMIC DNA]</scope>
    <source>
        <strain evidence="3 4">MSMB1585WGS</strain>
    </source>
</reference>
<gene>
    <name evidence="3" type="ORF">WJ68_02495</name>
</gene>
<dbReference type="AlphaFoldDB" id="A0ABD4E730"/>
<dbReference type="InterPro" id="IPR041290">
    <property type="entry name" value="Tli4_C"/>
</dbReference>
<dbReference type="Pfam" id="PF18426">
    <property type="entry name" value="Tli4_C"/>
    <property type="match status" value="1"/>
</dbReference>
<dbReference type="EMBL" id="LPAD01000026">
    <property type="protein sequence ID" value="KVN89719.1"/>
    <property type="molecule type" value="Genomic_DNA"/>
</dbReference>
<feature type="domain" description="Tle cognate immunity protein 4 N-terminal" evidence="2">
    <location>
        <begin position="37"/>
        <end position="146"/>
    </location>
</feature>
<dbReference type="Proteomes" id="UP000057910">
    <property type="component" value="Unassembled WGS sequence"/>
</dbReference>
<sequence>MLRRITTISLIIAGMCACSVVFSGGLAVTNPLLSKSRPWCVGRFVFDRPVVSEISNQSYEFRGERIDVKHKSSVAEYDSKVKALGTKLNSSQRVNPGTGVKINHSWLERELHPRSDSAVFVYQEYYSKSGLDFKTEGYLLDGGNLFHTVGGIGAEALGQAEEIYKDTYRRIKSRDNWSVPTESGFCIDGGIVTGSSTYSEEVTQSFALMPESRPALLLIQMRDSVSQDRDPAASLLKTLPDLRAKLDSIGAHYRILRQGHRKVAGIDAEEVLFEAKDGGVTEYRFSLLAPGDPSTLAKPHTSIQMILGDISGRDMPADERTAPVDEAGALQAWDTLLNSLRLRPGAV</sequence>
<comment type="caution">
    <text evidence="3">The sequence shown here is derived from an EMBL/GenBank/DDBJ whole genome shotgun (WGS) entry which is preliminary data.</text>
</comment>
<dbReference type="InterPro" id="IPR040761">
    <property type="entry name" value="Tli4_N"/>
</dbReference>
<evidence type="ECO:0000313" key="4">
    <source>
        <dbReference type="Proteomes" id="UP000057910"/>
    </source>
</evidence>
<accession>A0ABD4E730</accession>
<evidence type="ECO:0000259" key="1">
    <source>
        <dbReference type="Pfam" id="PF18426"/>
    </source>
</evidence>
<dbReference type="PROSITE" id="PS51257">
    <property type="entry name" value="PROKAR_LIPOPROTEIN"/>
    <property type="match status" value="1"/>
</dbReference>
<dbReference type="Pfam" id="PF18443">
    <property type="entry name" value="Tli4_N"/>
    <property type="match status" value="1"/>
</dbReference>
<feature type="domain" description="Tle cognate immunity protein 4 C-terminal" evidence="1">
    <location>
        <begin position="179"/>
        <end position="345"/>
    </location>
</feature>
<organism evidence="3 4">
    <name type="scientific">Burkholderia ubonensis</name>
    <dbReference type="NCBI Taxonomy" id="101571"/>
    <lineage>
        <taxon>Bacteria</taxon>
        <taxon>Pseudomonadati</taxon>
        <taxon>Pseudomonadota</taxon>
        <taxon>Betaproteobacteria</taxon>
        <taxon>Burkholderiales</taxon>
        <taxon>Burkholderiaceae</taxon>
        <taxon>Burkholderia</taxon>
        <taxon>Burkholderia cepacia complex</taxon>
    </lineage>
</organism>
<evidence type="ECO:0008006" key="5">
    <source>
        <dbReference type="Google" id="ProtNLM"/>
    </source>
</evidence>
<name>A0ABD4E730_9BURK</name>
<evidence type="ECO:0000313" key="3">
    <source>
        <dbReference type="EMBL" id="KVN89719.1"/>
    </source>
</evidence>